<feature type="transmembrane region" description="Helical" evidence="6">
    <location>
        <begin position="155"/>
        <end position="176"/>
    </location>
</feature>
<dbReference type="RefSeq" id="WP_015497514.1">
    <property type="nucleotide sequence ID" value="NC_020908.1"/>
</dbReference>
<gene>
    <name evidence="8" type="ORF">OA238_c47600</name>
</gene>
<dbReference type="eggNOG" id="COG3000">
    <property type="taxonomic scope" value="Bacteria"/>
</dbReference>
<evidence type="ECO:0000256" key="6">
    <source>
        <dbReference type="SAM" id="Phobius"/>
    </source>
</evidence>
<dbReference type="GO" id="GO:0016491">
    <property type="term" value="F:oxidoreductase activity"/>
    <property type="evidence" value="ECO:0007669"/>
    <property type="project" value="InterPro"/>
</dbReference>
<evidence type="ECO:0000256" key="1">
    <source>
        <dbReference type="ARBA" id="ARBA00004370"/>
    </source>
</evidence>
<dbReference type="Proteomes" id="UP000004688">
    <property type="component" value="Chromosome"/>
</dbReference>
<keyword evidence="4 6" id="KW-0472">Membrane</keyword>
<evidence type="ECO:0000256" key="2">
    <source>
        <dbReference type="ARBA" id="ARBA00022692"/>
    </source>
</evidence>
<sequence>MSANTQKTMGVNSPTQEERKSEQPQRKRRKIWNYQPDKPLEYSPFFNWPPSFKKISDFIGASYFSLSIKMFVLGLALLSIAFLAPSYETTHSFAASWVSGIFIRNLALMMVIAGGLHLYFYTFAKQGLQLKFDARSMAKDSGAFKFRNQVWDNMYYSLVYGVSFWTFLEVLLLWSLKNGYMPLSTWSDGPVWFVLAILLIPLWHSFHFYWVHRLLHWEPLYKMVHSLHHKNVNVGPWSGMSMHPIESFFYLTSVLIHFAVPTSPLHIVYHLMFLIFNAVISHSGFEALLVKNKSTVKMGRFYHQLHHKFFSCNYGTAEMPWDAWFGSFHDGTQEAHERIFGKRK</sequence>
<evidence type="ECO:0000256" key="3">
    <source>
        <dbReference type="ARBA" id="ARBA00022989"/>
    </source>
</evidence>
<feature type="compositionally biased region" description="Polar residues" evidence="5">
    <location>
        <begin position="1"/>
        <end position="15"/>
    </location>
</feature>
<evidence type="ECO:0000256" key="4">
    <source>
        <dbReference type="ARBA" id="ARBA00023136"/>
    </source>
</evidence>
<dbReference type="AlphaFoldDB" id="M9RVR0"/>
<accession>M9RVR0</accession>
<dbReference type="Pfam" id="PF04116">
    <property type="entry name" value="FA_hydroxylase"/>
    <property type="match status" value="1"/>
</dbReference>
<protein>
    <submittedName>
        <fullName evidence="8">Putative sterol desaturase</fullName>
    </submittedName>
</protein>
<dbReference type="STRING" id="391616.OA238_c47600"/>
<dbReference type="InterPro" id="IPR006694">
    <property type="entry name" value="Fatty_acid_hydroxylase"/>
</dbReference>
<dbReference type="HOGENOM" id="CLU_069358_0_0_5"/>
<keyword evidence="2 6" id="KW-0812">Transmembrane</keyword>
<feature type="transmembrane region" description="Helical" evidence="6">
    <location>
        <begin position="271"/>
        <end position="290"/>
    </location>
</feature>
<dbReference type="EMBL" id="CP003742">
    <property type="protein sequence ID" value="AGI74596.1"/>
    <property type="molecule type" value="Genomic_DNA"/>
</dbReference>
<feature type="transmembrane region" description="Helical" evidence="6">
    <location>
        <begin position="191"/>
        <end position="211"/>
    </location>
</feature>
<dbReference type="GO" id="GO:0005506">
    <property type="term" value="F:iron ion binding"/>
    <property type="evidence" value="ECO:0007669"/>
    <property type="project" value="InterPro"/>
</dbReference>
<feature type="transmembrane region" description="Helical" evidence="6">
    <location>
        <begin position="63"/>
        <end position="84"/>
    </location>
</feature>
<feature type="region of interest" description="Disordered" evidence="5">
    <location>
        <begin position="1"/>
        <end position="30"/>
    </location>
</feature>
<dbReference type="InterPro" id="IPR050307">
    <property type="entry name" value="Sterol_Desaturase_Related"/>
</dbReference>
<evidence type="ECO:0000259" key="7">
    <source>
        <dbReference type="Pfam" id="PF04116"/>
    </source>
</evidence>
<evidence type="ECO:0000256" key="5">
    <source>
        <dbReference type="SAM" id="MobiDB-lite"/>
    </source>
</evidence>
<dbReference type="KEGG" id="oar:OA238_c47600"/>
<feature type="domain" description="Fatty acid hydroxylase" evidence="7">
    <location>
        <begin position="198"/>
        <end position="327"/>
    </location>
</feature>
<keyword evidence="9" id="KW-1185">Reference proteome</keyword>
<feature type="compositionally biased region" description="Basic and acidic residues" evidence="5">
    <location>
        <begin position="16"/>
        <end position="25"/>
    </location>
</feature>
<keyword evidence="3 6" id="KW-1133">Transmembrane helix</keyword>
<dbReference type="PANTHER" id="PTHR11863">
    <property type="entry name" value="STEROL DESATURASE"/>
    <property type="match status" value="1"/>
</dbReference>
<comment type="subcellular location">
    <subcellularLocation>
        <location evidence="1">Membrane</location>
    </subcellularLocation>
</comment>
<reference evidence="8 9" key="1">
    <citation type="journal article" date="2013" name="PLoS ONE">
        <title>Poles Apart: Arctic and Antarctic Octadecabacter strains Share High Genome Plasticity and a New Type of Xanthorhodopsin.</title>
        <authorList>
            <person name="Vollmers J."/>
            <person name="Voget S."/>
            <person name="Dietrich S."/>
            <person name="Gollnow K."/>
            <person name="Smits M."/>
            <person name="Meyer K."/>
            <person name="Brinkhoff T."/>
            <person name="Simon M."/>
            <person name="Daniel R."/>
        </authorList>
    </citation>
    <scope>NUCLEOTIDE SEQUENCE [LARGE SCALE GENOMIC DNA]</scope>
    <source>
        <strain evidence="8 9">238</strain>
    </source>
</reference>
<dbReference type="GO" id="GO:0008610">
    <property type="term" value="P:lipid biosynthetic process"/>
    <property type="evidence" value="ECO:0007669"/>
    <property type="project" value="InterPro"/>
</dbReference>
<dbReference type="GO" id="GO:0016020">
    <property type="term" value="C:membrane"/>
    <property type="evidence" value="ECO:0007669"/>
    <property type="project" value="UniProtKB-SubCell"/>
</dbReference>
<organism evidence="8 9">
    <name type="scientific">Octadecabacter arcticus 238</name>
    <dbReference type="NCBI Taxonomy" id="391616"/>
    <lineage>
        <taxon>Bacteria</taxon>
        <taxon>Pseudomonadati</taxon>
        <taxon>Pseudomonadota</taxon>
        <taxon>Alphaproteobacteria</taxon>
        <taxon>Rhodobacterales</taxon>
        <taxon>Roseobacteraceae</taxon>
        <taxon>Octadecabacter</taxon>
    </lineage>
</organism>
<feature type="transmembrane region" description="Helical" evidence="6">
    <location>
        <begin position="96"/>
        <end position="121"/>
    </location>
</feature>
<evidence type="ECO:0000313" key="8">
    <source>
        <dbReference type="EMBL" id="AGI74596.1"/>
    </source>
</evidence>
<name>M9RVR0_9RHOB</name>
<proteinExistence type="predicted"/>
<evidence type="ECO:0000313" key="9">
    <source>
        <dbReference type="Proteomes" id="UP000004688"/>
    </source>
</evidence>